<keyword evidence="3" id="KW-1185">Reference proteome</keyword>
<feature type="compositionally biased region" description="Basic and acidic residues" evidence="1">
    <location>
        <begin position="105"/>
        <end position="118"/>
    </location>
</feature>
<feature type="compositionally biased region" description="Polar residues" evidence="1">
    <location>
        <begin position="92"/>
        <end position="104"/>
    </location>
</feature>
<reference evidence="2" key="1">
    <citation type="submission" date="2021-10" db="EMBL/GenBank/DDBJ databases">
        <title>Melipona bicolor Genome sequencing and assembly.</title>
        <authorList>
            <person name="Araujo N.S."/>
            <person name="Arias M.C."/>
        </authorList>
    </citation>
    <scope>NUCLEOTIDE SEQUENCE</scope>
    <source>
        <strain evidence="2">USP_2M_L1-L4_2017</strain>
        <tissue evidence="2">Whole body</tissue>
    </source>
</reference>
<dbReference type="EMBL" id="JAHYIQ010000014">
    <property type="protein sequence ID" value="KAK1126501.1"/>
    <property type="molecule type" value="Genomic_DNA"/>
</dbReference>
<feature type="region of interest" description="Disordered" evidence="1">
    <location>
        <begin position="92"/>
        <end position="118"/>
    </location>
</feature>
<accession>A0AA40FW57</accession>
<evidence type="ECO:0000313" key="3">
    <source>
        <dbReference type="Proteomes" id="UP001177670"/>
    </source>
</evidence>
<evidence type="ECO:0000313" key="2">
    <source>
        <dbReference type="EMBL" id="KAK1126501.1"/>
    </source>
</evidence>
<sequence length="118" mass="13431">NENEVWRGNKRGREARNGGGRRELKSGNRLLVADVGPRTIEEREDRDEEYGWDLVFQGINSAGHRVGTSEMAKRGRAGDVDSIFMTFPLENQTFRESQATTSPTGERETKLEQQRHDP</sequence>
<feature type="region of interest" description="Disordered" evidence="1">
    <location>
        <begin position="1"/>
        <end position="23"/>
    </location>
</feature>
<proteinExistence type="predicted"/>
<dbReference type="AlphaFoldDB" id="A0AA40FW57"/>
<organism evidence="2 3">
    <name type="scientific">Melipona bicolor</name>
    <dbReference type="NCBI Taxonomy" id="60889"/>
    <lineage>
        <taxon>Eukaryota</taxon>
        <taxon>Metazoa</taxon>
        <taxon>Ecdysozoa</taxon>
        <taxon>Arthropoda</taxon>
        <taxon>Hexapoda</taxon>
        <taxon>Insecta</taxon>
        <taxon>Pterygota</taxon>
        <taxon>Neoptera</taxon>
        <taxon>Endopterygota</taxon>
        <taxon>Hymenoptera</taxon>
        <taxon>Apocrita</taxon>
        <taxon>Aculeata</taxon>
        <taxon>Apoidea</taxon>
        <taxon>Anthophila</taxon>
        <taxon>Apidae</taxon>
        <taxon>Melipona</taxon>
    </lineage>
</organism>
<gene>
    <name evidence="2" type="ORF">K0M31_005136</name>
</gene>
<comment type="caution">
    <text evidence="2">The sequence shown here is derived from an EMBL/GenBank/DDBJ whole genome shotgun (WGS) entry which is preliminary data.</text>
</comment>
<dbReference type="Proteomes" id="UP001177670">
    <property type="component" value="Unassembled WGS sequence"/>
</dbReference>
<feature type="non-terminal residue" evidence="2">
    <location>
        <position position="1"/>
    </location>
</feature>
<evidence type="ECO:0000256" key="1">
    <source>
        <dbReference type="SAM" id="MobiDB-lite"/>
    </source>
</evidence>
<name>A0AA40FW57_9HYME</name>
<protein>
    <submittedName>
        <fullName evidence="2">Uncharacterized protein</fullName>
    </submittedName>
</protein>